<evidence type="ECO:0000313" key="2">
    <source>
        <dbReference type="EMBL" id="VDC90969.1"/>
    </source>
</evidence>
<name>A0A3P6APL0_BRAOL</name>
<feature type="compositionally biased region" description="Basic and acidic residues" evidence="1">
    <location>
        <begin position="58"/>
        <end position="72"/>
    </location>
</feature>
<reference evidence="2" key="1">
    <citation type="submission" date="2018-11" db="EMBL/GenBank/DDBJ databases">
        <authorList>
            <consortium name="Genoscope - CEA"/>
            <person name="William W."/>
        </authorList>
    </citation>
    <scope>NUCLEOTIDE SEQUENCE</scope>
</reference>
<evidence type="ECO:0000256" key="1">
    <source>
        <dbReference type="SAM" id="MobiDB-lite"/>
    </source>
</evidence>
<feature type="compositionally biased region" description="Basic and acidic residues" evidence="1">
    <location>
        <begin position="1"/>
        <end position="10"/>
    </location>
</feature>
<dbReference type="AlphaFoldDB" id="A0A3P6APL0"/>
<feature type="compositionally biased region" description="Polar residues" evidence="1">
    <location>
        <begin position="77"/>
        <end position="92"/>
    </location>
</feature>
<accession>A0A3P6APL0</accession>
<organism evidence="2">
    <name type="scientific">Brassica oleracea</name>
    <name type="common">Wild cabbage</name>
    <dbReference type="NCBI Taxonomy" id="3712"/>
    <lineage>
        <taxon>Eukaryota</taxon>
        <taxon>Viridiplantae</taxon>
        <taxon>Streptophyta</taxon>
        <taxon>Embryophyta</taxon>
        <taxon>Tracheophyta</taxon>
        <taxon>Spermatophyta</taxon>
        <taxon>Magnoliopsida</taxon>
        <taxon>eudicotyledons</taxon>
        <taxon>Gunneridae</taxon>
        <taxon>Pentapetalae</taxon>
        <taxon>rosids</taxon>
        <taxon>malvids</taxon>
        <taxon>Brassicales</taxon>
        <taxon>Brassicaceae</taxon>
        <taxon>Brassiceae</taxon>
        <taxon>Brassica</taxon>
    </lineage>
</organism>
<proteinExistence type="predicted"/>
<gene>
    <name evidence="2" type="ORF">BOLC3T15606H</name>
</gene>
<protein>
    <submittedName>
        <fullName evidence="2">Uncharacterized protein</fullName>
    </submittedName>
</protein>
<sequence length="158" mass="17809">MSHNLHRETHLGLARSPKKNRTSNTRRDLQPAMPSYGEGRLKIAASNLPQPVTVAPPPEKRHQVNKKAERSSEAYPTPQTQSANTKTQTTAMLTWRKGRQQEGHTTEHTPTLKSSRHQHAPRRPRHTHGWDNPRALPPQTTTGRGENPLTKVQDMPPP</sequence>
<feature type="region of interest" description="Disordered" evidence="1">
    <location>
        <begin position="1"/>
        <end position="158"/>
    </location>
</feature>
<dbReference type="EMBL" id="LR031872">
    <property type="protein sequence ID" value="VDC90969.1"/>
    <property type="molecule type" value="Genomic_DNA"/>
</dbReference>
<feature type="compositionally biased region" description="Basic residues" evidence="1">
    <location>
        <begin position="114"/>
        <end position="127"/>
    </location>
</feature>